<keyword evidence="4" id="KW-1185">Reference proteome</keyword>
<feature type="domain" description="Thiopeptide-type bacteriocin biosynthesis" evidence="2">
    <location>
        <begin position="751"/>
        <end position="1013"/>
    </location>
</feature>
<evidence type="ECO:0000313" key="4">
    <source>
        <dbReference type="Proteomes" id="UP000664795"/>
    </source>
</evidence>
<feature type="domain" description="Lantibiotic dehydratase N-terminal" evidence="1">
    <location>
        <begin position="41"/>
        <end position="683"/>
    </location>
</feature>
<dbReference type="Pfam" id="PF14028">
    <property type="entry name" value="Lant_dehydr_C"/>
    <property type="match status" value="1"/>
</dbReference>
<dbReference type="RefSeq" id="WP_207336111.1">
    <property type="nucleotide sequence ID" value="NZ_JAFMYU010000010.1"/>
</dbReference>
<comment type="caution">
    <text evidence="3">The sequence shown here is derived from an EMBL/GenBank/DDBJ whole genome shotgun (WGS) entry which is preliminary data.</text>
</comment>
<dbReference type="NCBIfam" id="TIGR03891">
    <property type="entry name" value="thiopep_ocin"/>
    <property type="match status" value="1"/>
</dbReference>
<organism evidence="3 4">
    <name type="scientific">Fibrella aquatilis</name>
    <dbReference type="NCBI Taxonomy" id="2817059"/>
    <lineage>
        <taxon>Bacteria</taxon>
        <taxon>Pseudomonadati</taxon>
        <taxon>Bacteroidota</taxon>
        <taxon>Cytophagia</taxon>
        <taxon>Cytophagales</taxon>
        <taxon>Spirosomataceae</taxon>
        <taxon>Fibrella</taxon>
    </lineage>
</organism>
<evidence type="ECO:0000259" key="2">
    <source>
        <dbReference type="Pfam" id="PF14028"/>
    </source>
</evidence>
<dbReference type="AlphaFoldDB" id="A0A939G4D1"/>
<reference evidence="3 4" key="1">
    <citation type="submission" date="2021-03" db="EMBL/GenBank/DDBJ databases">
        <title>Fibrella sp. HMF5036 genome sequencing and assembly.</title>
        <authorList>
            <person name="Kang H."/>
            <person name="Kim H."/>
            <person name="Bae S."/>
            <person name="Joh K."/>
        </authorList>
    </citation>
    <scope>NUCLEOTIDE SEQUENCE [LARGE SCALE GENOMIC DNA]</scope>
    <source>
        <strain evidence="3 4">HMF5036</strain>
    </source>
</reference>
<dbReference type="InterPro" id="IPR023809">
    <property type="entry name" value="Thiopep_bacteriocin_synth_dom"/>
</dbReference>
<evidence type="ECO:0000313" key="3">
    <source>
        <dbReference type="EMBL" id="MBO0932142.1"/>
    </source>
</evidence>
<accession>A0A939G4D1</accession>
<proteinExistence type="predicted"/>
<dbReference type="InterPro" id="IPR006827">
    <property type="entry name" value="Lant_deHydtase_N"/>
</dbReference>
<sequence length="1035" mass="118294">MIQSSSFFVLRRPTYSLSKLAQFYSQLATRSLDDVLRQYYQDPLAQEALFAASPALYERFRCWLAGEQLPEQKKLLTTLHKYFIRMCSRSTPYGLFAGCAMGTFSEQSHLRAGSLTALQPYTRVDTDCLQAICTWLTEQPIIRRQLQLWPNSSLYPVGSSLRYVEQQRDSDKRHYFISAVETDDYINLVLDAAQQGATIDQLAALIPDVATDEATDFIEQLIDSQILSFDIEPTVTGINYLERLTNRIAGLSGTTDAVAALHELASCLKQPDRLVAYAQTRAWFAQRELEMATADVVQVDSFFQMPDLSIGQSAMRLLQHDLEKLLVLNQPATNPDLDVFKRRFDNRYEEEEISLSLALDSEFGIGYGSVSTQGVGYAPLIDDLTFGTSSSPTTTAWDWWQALVMEKYTDALRTRQQEIVLTDEDLAYIRRQQQEHDTRLPDSFYAFGSMLARSEKALDDGDFQFNLLACSGPSAVNLLSRFGEGDPHLAERIRACSVAEEQHHPDVIIAEIVHLPENRVGNILTRPMIHQYEIPYLGQSSVDPAFQIPLSDLMVSVNDNRVVLRSKRLNKRVIPRLTTAHNFTQGLPIYRFLCDLQRQDAHLNIVWNWGVLHQQAYLPRVRYNRVILNRATWQLQSSTLSPDNPLKLVAQLTAAGVPDQFAIAQADNELMISMHVPASLDLLIQEIRKNERIRLVELLNQPEQCPLMHQREAFAHEVVIPFYNDKAQALPGLTQPDVQLPQRRFSVGSEWFYLKIYTGEKASDELLIQSIYPTVQQLLQTQIIQAFFYIRYQDTDPHLRLRFRGNPHVEFYQYVVRAIEKAFHKAVTSGVVNRVQVDTYQRELERYGMEQIERCEQLFHYDSLSTMTFLANTDGTFDEDLRFAVAIAKIDRLLAGLSLPIGECRRLLSHMKEQFFEEFGGESSLRHQLNDKYRFYRSLINQAVDPNFDPADGVWQWQKEQTDVLQQLATAVAGTDKLFSIAGSLIHMIVNRLFPSKQRVYELVLYHCLSKHYDSVAAQKTGAAKQLAKAERSLQ</sequence>
<evidence type="ECO:0000259" key="1">
    <source>
        <dbReference type="Pfam" id="PF04738"/>
    </source>
</evidence>
<name>A0A939G4D1_9BACT</name>
<dbReference type="Proteomes" id="UP000664795">
    <property type="component" value="Unassembled WGS sequence"/>
</dbReference>
<gene>
    <name evidence="3" type="ORF">J2I48_14110</name>
</gene>
<dbReference type="EMBL" id="JAFMYU010000010">
    <property type="protein sequence ID" value="MBO0932142.1"/>
    <property type="molecule type" value="Genomic_DNA"/>
</dbReference>
<dbReference type="Pfam" id="PF04738">
    <property type="entry name" value="Lant_dehydr_N"/>
    <property type="match status" value="1"/>
</dbReference>
<protein>
    <submittedName>
        <fullName evidence="3">Lantibiotic dehydratase</fullName>
    </submittedName>
</protein>